<feature type="domain" description="CBS" evidence="2">
    <location>
        <begin position="10"/>
        <end position="56"/>
    </location>
</feature>
<dbReference type="STRING" id="288992.SAMN04488522_11044"/>
<dbReference type="InterPro" id="IPR050486">
    <property type="entry name" value="Mannose-1P_guanyltransferase"/>
</dbReference>
<evidence type="ECO:0000259" key="1">
    <source>
        <dbReference type="Pfam" id="PF00483"/>
    </source>
</evidence>
<dbReference type="Gene3D" id="3.90.550.10">
    <property type="entry name" value="Spore Coat Polysaccharide Biosynthesis Protein SpsA, Chain A"/>
    <property type="match status" value="1"/>
</dbReference>
<dbReference type="SUPFAM" id="SSF54631">
    <property type="entry name" value="CBS-domain pair"/>
    <property type="match status" value="1"/>
</dbReference>
<dbReference type="Gene3D" id="3.10.580.10">
    <property type="entry name" value="CBS-domain"/>
    <property type="match status" value="1"/>
</dbReference>
<evidence type="ECO:0000313" key="3">
    <source>
        <dbReference type="EMBL" id="SHH03885.1"/>
    </source>
</evidence>
<dbReference type="CDD" id="cd06426">
    <property type="entry name" value="NTP_transferase_like_2"/>
    <property type="match status" value="1"/>
</dbReference>
<evidence type="ECO:0000259" key="2">
    <source>
        <dbReference type="Pfam" id="PF00571"/>
    </source>
</evidence>
<sequence length="352" mass="40119">MSDKNIGSYIISKEASAREALAYIEGLSKVDAVLFVIETDSKLVGSLTDGDIRRGLLNGLEISQPIHLFMNPNFKYLKQTKNNIEEIKAYKKAEINLIPLIDEDFRLLEILDLKHIKTVLPLAALIMAGGKGERLKPLTTNTPKPMLKVGDKPIIEHNIDRLISFGIKDIYISVKYLKDQIIDYFGDGSSKGVNIRYIEETDALGTLGALALINEIEYEDILVLNSDILTNIDYEDFYSYYKQHEATMALASIPYHVNIPYAVLETNEHRVSAFTEKPSYIYYSNGGIYILKFSLKTWFEKGTFFNATDLMDKIISDKTYCLAHYPLLSYWLDIGKHQDYTKAQEDIKHINF</sequence>
<reference evidence="4" key="1">
    <citation type="submission" date="2016-11" db="EMBL/GenBank/DDBJ databases">
        <authorList>
            <person name="Varghese N."/>
            <person name="Submissions S."/>
        </authorList>
    </citation>
    <scope>NUCLEOTIDE SEQUENCE [LARGE SCALE GENOMIC DNA]</scope>
    <source>
        <strain evidence="4">DSM 16990</strain>
    </source>
</reference>
<proteinExistence type="predicted"/>
<dbReference type="EMBL" id="FQUQ01000010">
    <property type="protein sequence ID" value="SHH03885.1"/>
    <property type="molecule type" value="Genomic_DNA"/>
</dbReference>
<name>A0A1M5PPT7_9SPHI</name>
<dbReference type="Proteomes" id="UP000184287">
    <property type="component" value="Unassembled WGS sequence"/>
</dbReference>
<accession>A0A1M5PPT7</accession>
<keyword evidence="4" id="KW-1185">Reference proteome</keyword>
<dbReference type="SUPFAM" id="SSF53448">
    <property type="entry name" value="Nucleotide-diphospho-sugar transferases"/>
    <property type="match status" value="1"/>
</dbReference>
<organism evidence="3 4">
    <name type="scientific">Pedobacter caeni</name>
    <dbReference type="NCBI Taxonomy" id="288992"/>
    <lineage>
        <taxon>Bacteria</taxon>
        <taxon>Pseudomonadati</taxon>
        <taxon>Bacteroidota</taxon>
        <taxon>Sphingobacteriia</taxon>
        <taxon>Sphingobacteriales</taxon>
        <taxon>Sphingobacteriaceae</taxon>
        <taxon>Pedobacter</taxon>
    </lineage>
</organism>
<feature type="domain" description="Nucleotidyl transferase" evidence="1">
    <location>
        <begin position="124"/>
        <end position="348"/>
    </location>
</feature>
<dbReference type="Pfam" id="PF00571">
    <property type="entry name" value="CBS"/>
    <property type="match status" value="1"/>
</dbReference>
<protein>
    <submittedName>
        <fullName evidence="3">CBS domain-containing protein</fullName>
    </submittedName>
</protein>
<dbReference type="OrthoDB" id="9813880at2"/>
<gene>
    <name evidence="3" type="ORF">SAMN04488522_11044</name>
</gene>
<dbReference type="InterPro" id="IPR000644">
    <property type="entry name" value="CBS_dom"/>
</dbReference>
<evidence type="ECO:0000313" key="4">
    <source>
        <dbReference type="Proteomes" id="UP000184287"/>
    </source>
</evidence>
<dbReference type="PANTHER" id="PTHR22572">
    <property type="entry name" value="SUGAR-1-PHOSPHATE GUANYL TRANSFERASE"/>
    <property type="match status" value="1"/>
</dbReference>
<dbReference type="AlphaFoldDB" id="A0A1M5PPT7"/>
<dbReference type="InterPro" id="IPR046342">
    <property type="entry name" value="CBS_dom_sf"/>
</dbReference>
<dbReference type="Pfam" id="PF00483">
    <property type="entry name" value="NTP_transferase"/>
    <property type="match status" value="1"/>
</dbReference>
<dbReference type="InterPro" id="IPR005835">
    <property type="entry name" value="NTP_transferase_dom"/>
</dbReference>
<dbReference type="InterPro" id="IPR029044">
    <property type="entry name" value="Nucleotide-diphossugar_trans"/>
</dbReference>
<dbReference type="RefSeq" id="WP_073239006.1">
    <property type="nucleotide sequence ID" value="NZ_FQUQ01000010.1"/>
</dbReference>